<feature type="compositionally biased region" description="Basic residues" evidence="1">
    <location>
        <begin position="10"/>
        <end position="23"/>
    </location>
</feature>
<dbReference type="GO" id="GO:0000287">
    <property type="term" value="F:magnesium ion binding"/>
    <property type="evidence" value="ECO:0007669"/>
    <property type="project" value="InterPro"/>
</dbReference>
<dbReference type="SUPFAM" id="SSF52540">
    <property type="entry name" value="P-loop containing nucleoside triphosphate hydrolases"/>
    <property type="match status" value="1"/>
</dbReference>
<dbReference type="PANTHER" id="PTHR11669:SF25">
    <property type="entry name" value="OS02G0704966 PROTEIN"/>
    <property type="match status" value="1"/>
</dbReference>
<dbReference type="GO" id="GO:0005737">
    <property type="term" value="C:cytoplasm"/>
    <property type="evidence" value="ECO:0007669"/>
    <property type="project" value="InterPro"/>
</dbReference>
<dbReference type="GO" id="GO:0006281">
    <property type="term" value="P:DNA repair"/>
    <property type="evidence" value="ECO:0007669"/>
    <property type="project" value="TreeGrafter"/>
</dbReference>
<dbReference type="GO" id="GO:0003689">
    <property type="term" value="F:DNA clamp loader activity"/>
    <property type="evidence" value="ECO:0007669"/>
    <property type="project" value="TreeGrafter"/>
</dbReference>
<feature type="region of interest" description="Disordered" evidence="1">
    <location>
        <begin position="1"/>
        <end position="41"/>
    </location>
</feature>
<dbReference type="GO" id="GO:0006796">
    <property type="term" value="P:phosphate-containing compound metabolic process"/>
    <property type="evidence" value="ECO:0007669"/>
    <property type="project" value="InterPro"/>
</dbReference>
<evidence type="ECO:0000256" key="1">
    <source>
        <dbReference type="SAM" id="MobiDB-lite"/>
    </source>
</evidence>
<evidence type="ECO:0008006" key="4">
    <source>
        <dbReference type="Google" id="ProtNLM"/>
    </source>
</evidence>
<dbReference type="GO" id="GO:0005634">
    <property type="term" value="C:nucleus"/>
    <property type="evidence" value="ECO:0007669"/>
    <property type="project" value="TreeGrafter"/>
</dbReference>
<dbReference type="Gene3D" id="3.90.80.10">
    <property type="entry name" value="Inorganic pyrophosphatase"/>
    <property type="match status" value="1"/>
</dbReference>
<dbReference type="Pfam" id="PF22534">
    <property type="entry name" value="RFC_C"/>
    <property type="match status" value="1"/>
</dbReference>
<dbReference type="GO" id="GO:0006261">
    <property type="term" value="P:DNA-templated DNA replication"/>
    <property type="evidence" value="ECO:0007669"/>
    <property type="project" value="TreeGrafter"/>
</dbReference>
<dbReference type="Gene3D" id="1.10.8.60">
    <property type="match status" value="1"/>
</dbReference>
<feature type="compositionally biased region" description="Low complexity" evidence="1">
    <location>
        <begin position="298"/>
        <end position="313"/>
    </location>
</feature>
<dbReference type="InterPro" id="IPR036649">
    <property type="entry name" value="Pyrophosphatase_sf"/>
</dbReference>
<organism evidence="2 3">
    <name type="scientific">Gossypium tomentosum</name>
    <name type="common">Hawaiian cotton</name>
    <name type="synonym">Gossypium sandvicense</name>
    <dbReference type="NCBI Taxonomy" id="34277"/>
    <lineage>
        <taxon>Eukaryota</taxon>
        <taxon>Viridiplantae</taxon>
        <taxon>Streptophyta</taxon>
        <taxon>Embryophyta</taxon>
        <taxon>Tracheophyta</taxon>
        <taxon>Spermatophyta</taxon>
        <taxon>Magnoliopsida</taxon>
        <taxon>eudicotyledons</taxon>
        <taxon>Gunneridae</taxon>
        <taxon>Pentapetalae</taxon>
        <taxon>rosids</taxon>
        <taxon>malvids</taxon>
        <taxon>Malvales</taxon>
        <taxon>Malvaceae</taxon>
        <taxon>Malvoideae</taxon>
        <taxon>Gossypium</taxon>
    </lineage>
</organism>
<dbReference type="GO" id="GO:0003677">
    <property type="term" value="F:DNA binding"/>
    <property type="evidence" value="ECO:0007669"/>
    <property type="project" value="InterPro"/>
</dbReference>
<dbReference type="GO" id="GO:0004427">
    <property type="term" value="F:inorganic diphosphate phosphatase activity"/>
    <property type="evidence" value="ECO:0007669"/>
    <property type="project" value="InterPro"/>
</dbReference>
<dbReference type="SUPFAM" id="SSF50324">
    <property type="entry name" value="Inorganic pyrophosphatase"/>
    <property type="match status" value="1"/>
</dbReference>
<dbReference type="Gene3D" id="1.20.272.10">
    <property type="match status" value="1"/>
</dbReference>
<dbReference type="Proteomes" id="UP000322667">
    <property type="component" value="Chromosome D12"/>
</dbReference>
<reference evidence="2 3" key="1">
    <citation type="submission" date="2019-07" db="EMBL/GenBank/DDBJ databases">
        <title>WGS assembly of Gossypium tomentosum.</title>
        <authorList>
            <person name="Chen Z.J."/>
            <person name="Sreedasyam A."/>
            <person name="Ando A."/>
            <person name="Song Q."/>
            <person name="De L."/>
            <person name="Hulse-Kemp A."/>
            <person name="Ding M."/>
            <person name="Ye W."/>
            <person name="Kirkbride R."/>
            <person name="Jenkins J."/>
            <person name="Plott C."/>
            <person name="Lovell J."/>
            <person name="Lin Y.-M."/>
            <person name="Vaughn R."/>
            <person name="Liu B."/>
            <person name="Li W."/>
            <person name="Simpson S."/>
            <person name="Scheffler B."/>
            <person name="Saski C."/>
            <person name="Grover C."/>
            <person name="Hu G."/>
            <person name="Conover J."/>
            <person name="Carlson J."/>
            <person name="Shu S."/>
            <person name="Boston L."/>
            <person name="Williams M."/>
            <person name="Peterson D."/>
            <person name="Mcgee K."/>
            <person name="Jones D."/>
            <person name="Wendel J."/>
            <person name="Stelly D."/>
            <person name="Grimwood J."/>
            <person name="Schmutz J."/>
        </authorList>
    </citation>
    <scope>NUCLEOTIDE SEQUENCE [LARGE SCALE GENOMIC DNA]</scope>
    <source>
        <strain evidence="2">7179.01</strain>
    </source>
</reference>
<sequence>MDNLSQSSKASKRHSSTPMKQRRSGYEPSDTETEWQDHHNRKNRTSMLVEADNMVFNLPRNTSPLRLNRKVPGTSPLPRRHNSRSPYKTRRDDGRNVSPLSKSKHENQRHVSPYKPGREDHNLITEVGNDNTSGLFRKQSRRTPKREGRATTGQFLEAGKGSDYSCRSVSAPRPRGDRRTPSPISRSMLHKQRTVGEIKEMVANAMISRSPMYNACMFESTESISPGDIFFSRDAGALPMQNNVLPNNGSFGNHVLPKPPMFEQKDFSSHQRMRANGNVDPKARGFSSSAGLKLSTQNSEISDSSGRRSSVNSGKFTANRVKGQSETWFACVMRRGPCRTSKKSSEKQDFDEASFIGKAIVVEKLRQFWADKYQPASLDGFTCHKKEAQLLKQLVSYESCLHILFKGPSGSGKRALTKAFLREIYGDPSWNEKRPMQVFVPLVSSAHHVELNVNLGNAKYALMGLVKEISSYYAITPETSTASFKTNHKVIVLHDVDKAPDNIHHLIKWIMDCHSDSCKFILCCEDDIDILDSVTNRCKVIKVDTPVTHEIMEVLIQIARKEEFDLSMNFAAKIAAKSKQNLRKAIMALEACKAHNYPFADDQPIPLEWEEVLTELASEILADPAHRRLCIVRGKLQKLLVDFVHPKLILQVKLVEQFLNHVEAGLKRELYYWHAYYDKRLPTGTSALLKLEEFVAKFMGIYRKSWYNRNRTQNLSQQHYKTQLVGNTWHTIKNNRRHFPRVGQGLAVHLNQLLNIKKNKLFTYLRLFIRQILTFISIERPLFKVDRPLNDAQGECEKKLKKCIFFFYHLPYQKKPSLKEGKHFGFSHFSFLSFERSMANNGGEATSGKSAGFSRVALNERILSSMTRRSIAAHPWHDLEIGPGAPAVFNCVVEIGKGSKVKYELDKTSGLIKKKMEKSSSKTTVTNAKFEVENFDGTNNFGMWQCEILYVLCQQELDIALEEKPDKMDDKE</sequence>
<feature type="region of interest" description="Disordered" evidence="1">
    <location>
        <begin position="59"/>
        <end position="184"/>
    </location>
</feature>
<dbReference type="Gene3D" id="3.40.50.300">
    <property type="entry name" value="P-loop containing nucleotide triphosphate hydrolases"/>
    <property type="match status" value="1"/>
</dbReference>
<dbReference type="AlphaFoldDB" id="A0A5D2I5Q3"/>
<dbReference type="EMBL" id="CM017634">
    <property type="protein sequence ID" value="TYH37881.1"/>
    <property type="molecule type" value="Genomic_DNA"/>
</dbReference>
<gene>
    <name evidence="2" type="ORF">ES332_D12G072100v1</name>
</gene>
<dbReference type="GO" id="GO:0005663">
    <property type="term" value="C:DNA replication factor C complex"/>
    <property type="evidence" value="ECO:0007669"/>
    <property type="project" value="TreeGrafter"/>
</dbReference>
<dbReference type="InterPro" id="IPR008921">
    <property type="entry name" value="DNA_pol3_clamp-load_cplx_C"/>
</dbReference>
<protein>
    <recommendedName>
        <fullName evidence="4">Replication factor C C-terminal domain-containing protein</fullName>
    </recommendedName>
</protein>
<name>A0A5D2I5Q3_GOSTO</name>
<evidence type="ECO:0000313" key="2">
    <source>
        <dbReference type="EMBL" id="TYH37881.1"/>
    </source>
</evidence>
<dbReference type="InterPro" id="IPR050238">
    <property type="entry name" value="DNA_Rep/Repair_Clamp_Loader"/>
</dbReference>
<dbReference type="PANTHER" id="PTHR11669">
    <property type="entry name" value="REPLICATION FACTOR C / DNA POLYMERASE III GAMMA-TAU SUBUNIT"/>
    <property type="match status" value="1"/>
</dbReference>
<evidence type="ECO:0000313" key="3">
    <source>
        <dbReference type="Proteomes" id="UP000322667"/>
    </source>
</evidence>
<feature type="region of interest" description="Disordered" evidence="1">
    <location>
        <begin position="282"/>
        <end position="313"/>
    </location>
</feature>
<accession>A0A5D2I5Q3</accession>
<keyword evidence="3" id="KW-1185">Reference proteome</keyword>
<feature type="compositionally biased region" description="Polar residues" evidence="1">
    <location>
        <begin position="286"/>
        <end position="297"/>
    </location>
</feature>
<dbReference type="FunFam" id="1.10.8.60:FF:000030">
    <property type="entry name" value="replication factor C subunit 3"/>
    <property type="match status" value="1"/>
</dbReference>
<dbReference type="SUPFAM" id="SSF48019">
    <property type="entry name" value="post-AAA+ oligomerization domain-like"/>
    <property type="match status" value="1"/>
</dbReference>
<dbReference type="InterPro" id="IPR027417">
    <property type="entry name" value="P-loop_NTPase"/>
</dbReference>
<proteinExistence type="predicted"/>
<dbReference type="Pfam" id="PF21960">
    <property type="entry name" value="RCF1-5-like_lid"/>
    <property type="match status" value="1"/>
</dbReference>